<dbReference type="AlphaFoldDB" id="A0A7K4BZZ8"/>
<feature type="transmembrane region" description="Helical" evidence="1">
    <location>
        <begin position="6"/>
        <end position="28"/>
    </location>
</feature>
<feature type="transmembrane region" description="Helical" evidence="1">
    <location>
        <begin position="135"/>
        <end position="155"/>
    </location>
</feature>
<reference evidence="2 3" key="1">
    <citation type="journal article" date="2020" name="Biotechnol. Biofuels">
        <title>New insights from the biogas microbiome by comprehensive genome-resolved metagenomics of nearly 1600 species originating from multiple anaerobic digesters.</title>
        <authorList>
            <person name="Campanaro S."/>
            <person name="Treu L."/>
            <person name="Rodriguez-R L.M."/>
            <person name="Kovalovszki A."/>
            <person name="Ziels R.M."/>
            <person name="Maus I."/>
            <person name="Zhu X."/>
            <person name="Kougias P.G."/>
            <person name="Basile A."/>
            <person name="Luo G."/>
            <person name="Schluter A."/>
            <person name="Konstantinidis K.T."/>
            <person name="Angelidaki I."/>
        </authorList>
    </citation>
    <scope>NUCLEOTIDE SEQUENCE [LARGE SCALE GENOMIC DNA]</scope>
    <source>
        <strain evidence="2">AS22ysBPME_79</strain>
    </source>
</reference>
<feature type="transmembrane region" description="Helical" evidence="1">
    <location>
        <begin position="92"/>
        <end position="123"/>
    </location>
</feature>
<protein>
    <submittedName>
        <fullName evidence="2">Uncharacterized protein</fullName>
    </submittedName>
</protein>
<proteinExistence type="predicted"/>
<dbReference type="EMBL" id="JAAZKV010000026">
    <property type="protein sequence ID" value="NMA44824.1"/>
    <property type="molecule type" value="Genomic_DNA"/>
</dbReference>
<feature type="transmembrane region" description="Helical" evidence="1">
    <location>
        <begin position="49"/>
        <end position="72"/>
    </location>
</feature>
<sequence>MVFELVFSTIIDFAFLLIVFSIITFFVYKFFSWVRKTVAEKYDLSWMKSVLVVNFVSVFLFLLLVFAYYYFLGGLLAKPIDPEVQYNIVDDLVVFLFASVRILVASLIATFLLLFFELVASFFIDSQLEKGRSKLFSEFFGVVIACAVALILFLFVFNWAILGFFVYVFYGSISSLPVLFINVF</sequence>
<name>A0A7K4BZZ8_9ARCH</name>
<keyword evidence="1" id="KW-1133">Transmembrane helix</keyword>
<gene>
    <name evidence="2" type="ORF">GX950_03385</name>
</gene>
<evidence type="ECO:0000313" key="3">
    <source>
        <dbReference type="Proteomes" id="UP000526302"/>
    </source>
</evidence>
<feature type="transmembrane region" description="Helical" evidence="1">
    <location>
        <begin position="161"/>
        <end position="183"/>
    </location>
</feature>
<evidence type="ECO:0000256" key="1">
    <source>
        <dbReference type="SAM" id="Phobius"/>
    </source>
</evidence>
<comment type="caution">
    <text evidence="2">The sequence shown here is derived from an EMBL/GenBank/DDBJ whole genome shotgun (WGS) entry which is preliminary data.</text>
</comment>
<accession>A0A7K4BZZ8</accession>
<keyword evidence="1" id="KW-0812">Transmembrane</keyword>
<evidence type="ECO:0000313" key="2">
    <source>
        <dbReference type="EMBL" id="NMA44824.1"/>
    </source>
</evidence>
<dbReference type="Proteomes" id="UP000526302">
    <property type="component" value="Unassembled WGS sequence"/>
</dbReference>
<organism evidence="2 3">
    <name type="scientific">Candidatus Iainarchaeum sp</name>
    <dbReference type="NCBI Taxonomy" id="3101447"/>
    <lineage>
        <taxon>Archaea</taxon>
        <taxon>Candidatus Iainarchaeota</taxon>
        <taxon>Candidatus Iainarchaeia</taxon>
        <taxon>Candidatus Iainarchaeales</taxon>
        <taxon>Candidatus Iainarchaeaceae</taxon>
        <taxon>Candidatus Iainarchaeum</taxon>
    </lineage>
</organism>
<keyword evidence="1" id="KW-0472">Membrane</keyword>